<dbReference type="Gene3D" id="1.10.150.20">
    <property type="entry name" value="5' to 3' exonuclease, C-terminal subdomain"/>
    <property type="match status" value="1"/>
</dbReference>
<dbReference type="HOGENOM" id="CLU_1736878_0_0_10"/>
<dbReference type="AlphaFoldDB" id="H1Y3D5"/>
<evidence type="ECO:0008006" key="3">
    <source>
        <dbReference type="Google" id="ProtNLM"/>
    </source>
</evidence>
<dbReference type="EMBL" id="CM001403">
    <property type="protein sequence ID" value="EHQ29290.1"/>
    <property type="molecule type" value="Genomic_DNA"/>
</dbReference>
<proteinExistence type="predicted"/>
<dbReference type="Pfam" id="PF11731">
    <property type="entry name" value="Cdd1"/>
    <property type="match status" value="1"/>
</dbReference>
<dbReference type="STRING" id="714943.Mucpa_5215"/>
<evidence type="ECO:0000313" key="2">
    <source>
        <dbReference type="Proteomes" id="UP000002774"/>
    </source>
</evidence>
<dbReference type="Proteomes" id="UP000002774">
    <property type="component" value="Chromosome"/>
</dbReference>
<name>H1Y3D5_9SPHI</name>
<keyword evidence="2" id="KW-1185">Reference proteome</keyword>
<reference evidence="1" key="1">
    <citation type="submission" date="2011-09" db="EMBL/GenBank/DDBJ databases">
        <title>The permanent draft genome of Mucilaginibacter paludis DSM 18603.</title>
        <authorList>
            <consortium name="US DOE Joint Genome Institute (JGI-PGF)"/>
            <person name="Lucas S."/>
            <person name="Han J."/>
            <person name="Lapidus A."/>
            <person name="Bruce D."/>
            <person name="Goodwin L."/>
            <person name="Pitluck S."/>
            <person name="Peters L."/>
            <person name="Kyrpides N."/>
            <person name="Mavromatis K."/>
            <person name="Ivanova N."/>
            <person name="Mikhailova N."/>
            <person name="Held B."/>
            <person name="Detter J.C."/>
            <person name="Tapia R."/>
            <person name="Han C."/>
            <person name="Land M."/>
            <person name="Hauser L."/>
            <person name="Markowitz V."/>
            <person name="Cheng J.-F."/>
            <person name="Hugenholtz P."/>
            <person name="Woyke T."/>
            <person name="Wu D."/>
            <person name="Tindall B."/>
            <person name="Brambilla E."/>
            <person name="Klenk H.-P."/>
            <person name="Eisen J.A."/>
        </authorList>
    </citation>
    <scope>NUCLEOTIDE SEQUENCE [LARGE SCALE GENOMIC DNA]</scope>
    <source>
        <strain evidence="1">DSM 18603</strain>
    </source>
</reference>
<dbReference type="InterPro" id="IPR021725">
    <property type="entry name" value="Cdd1"/>
</dbReference>
<dbReference type="RefSeq" id="WP_008510396.1">
    <property type="nucleotide sequence ID" value="NZ_CM001403.1"/>
</dbReference>
<organism evidence="1 2">
    <name type="scientific">Mucilaginibacter paludis DSM 18603</name>
    <dbReference type="NCBI Taxonomy" id="714943"/>
    <lineage>
        <taxon>Bacteria</taxon>
        <taxon>Pseudomonadati</taxon>
        <taxon>Bacteroidota</taxon>
        <taxon>Sphingobacteriia</taxon>
        <taxon>Sphingobacteriales</taxon>
        <taxon>Sphingobacteriaceae</taxon>
        <taxon>Mucilaginibacter</taxon>
    </lineage>
</organism>
<protein>
    <recommendedName>
        <fullName evidence="3">Pathogenicity locus</fullName>
    </recommendedName>
</protein>
<dbReference type="OrthoDB" id="666031at2"/>
<gene>
    <name evidence="1" type="ORF">Mucpa_5215</name>
</gene>
<accession>H1Y3D5</accession>
<sequence>MKTPKLDLEDSEKYLLKKAGITLPEITSYAPDELCIILKTTEQRAREINALVNFQNIPSIGPKFARDLIALGYYSLNQLKDKNGAELFDAHQQFIGTKTDPCVEDQFRLVVYYANNPGSNKQWWDFTSERKAYRGGSS</sequence>
<dbReference type="eggNOG" id="ENOG5032HA0">
    <property type="taxonomic scope" value="Bacteria"/>
</dbReference>
<evidence type="ECO:0000313" key="1">
    <source>
        <dbReference type="EMBL" id="EHQ29290.1"/>
    </source>
</evidence>